<dbReference type="Proteomes" id="UP000222542">
    <property type="component" value="Unassembled WGS sequence"/>
</dbReference>
<dbReference type="AlphaFoldDB" id="A0A2G2ZH17"/>
<comment type="caution">
    <text evidence="1">The sequence shown here is derived from an EMBL/GenBank/DDBJ whole genome shotgun (WGS) entry which is preliminary data.</text>
</comment>
<sequence length="128" mass="14266">MRLLGAFISMAEMVFDSSEAFDSDELPRSLKQLSKIVRSEEFTNSVVRVSQDLIARISRGYESENRSKIEEVGGSSFIDKVMDRMMSTVWNGFVFVVVGNFARNLVMGFYSNNGSDEGLNGNFQSGVP</sequence>
<dbReference type="EMBL" id="AYRZ02000005">
    <property type="protein sequence ID" value="PHT81288.1"/>
    <property type="molecule type" value="Genomic_DNA"/>
</dbReference>
<name>A0A2G2ZH17_CAPAN</name>
<accession>A0A2G2ZH17</accession>
<protein>
    <submittedName>
        <fullName evidence="1">Uncharacterized protein</fullName>
    </submittedName>
</protein>
<evidence type="ECO:0000313" key="2">
    <source>
        <dbReference type="Proteomes" id="UP000222542"/>
    </source>
</evidence>
<keyword evidence="2" id="KW-1185">Reference proteome</keyword>
<gene>
    <name evidence="1" type="ORF">T459_14303</name>
</gene>
<dbReference type="STRING" id="4072.A0A2G2ZH17"/>
<reference evidence="1 2" key="2">
    <citation type="journal article" date="2017" name="Genome Biol.">
        <title>New reference genome sequences of hot pepper reveal the massive evolution of plant disease-resistance genes by retroduplication.</title>
        <authorList>
            <person name="Kim S."/>
            <person name="Park J."/>
            <person name="Yeom S.I."/>
            <person name="Kim Y.M."/>
            <person name="Seo E."/>
            <person name="Kim K.T."/>
            <person name="Kim M.S."/>
            <person name="Lee J.M."/>
            <person name="Cheong K."/>
            <person name="Shin H.S."/>
            <person name="Kim S.B."/>
            <person name="Han K."/>
            <person name="Lee J."/>
            <person name="Park M."/>
            <person name="Lee H.A."/>
            <person name="Lee H.Y."/>
            <person name="Lee Y."/>
            <person name="Oh S."/>
            <person name="Lee J.H."/>
            <person name="Choi E."/>
            <person name="Choi E."/>
            <person name="Lee S.E."/>
            <person name="Jeon J."/>
            <person name="Kim H."/>
            <person name="Choi G."/>
            <person name="Song H."/>
            <person name="Lee J."/>
            <person name="Lee S.C."/>
            <person name="Kwon J.K."/>
            <person name="Lee H.Y."/>
            <person name="Koo N."/>
            <person name="Hong Y."/>
            <person name="Kim R.W."/>
            <person name="Kang W.H."/>
            <person name="Huh J.H."/>
            <person name="Kang B.C."/>
            <person name="Yang T.J."/>
            <person name="Lee Y.H."/>
            <person name="Bennetzen J.L."/>
            <person name="Choi D."/>
        </authorList>
    </citation>
    <scope>NUCLEOTIDE SEQUENCE [LARGE SCALE GENOMIC DNA]</scope>
    <source>
        <strain evidence="2">cv. CM334</strain>
    </source>
</reference>
<dbReference type="Gramene" id="PHT81288">
    <property type="protein sequence ID" value="PHT81288"/>
    <property type="gene ID" value="T459_14303"/>
</dbReference>
<dbReference type="PANTHER" id="PTHR21477:SF12">
    <property type="entry name" value="PROTEIN PHLOEM PROTEIN 2-LIKE A10"/>
    <property type="match status" value="1"/>
</dbReference>
<dbReference type="PANTHER" id="PTHR21477">
    <property type="entry name" value="ZGC:172139"/>
    <property type="match status" value="1"/>
</dbReference>
<proteinExistence type="predicted"/>
<reference evidence="1 2" key="1">
    <citation type="journal article" date="2014" name="Nat. Genet.">
        <title>Genome sequence of the hot pepper provides insights into the evolution of pungency in Capsicum species.</title>
        <authorList>
            <person name="Kim S."/>
            <person name="Park M."/>
            <person name="Yeom S.I."/>
            <person name="Kim Y.M."/>
            <person name="Lee J.M."/>
            <person name="Lee H.A."/>
            <person name="Seo E."/>
            <person name="Choi J."/>
            <person name="Cheong K."/>
            <person name="Kim K.T."/>
            <person name="Jung K."/>
            <person name="Lee G.W."/>
            <person name="Oh S.K."/>
            <person name="Bae C."/>
            <person name="Kim S.B."/>
            <person name="Lee H.Y."/>
            <person name="Kim S.Y."/>
            <person name="Kim M.S."/>
            <person name="Kang B.C."/>
            <person name="Jo Y.D."/>
            <person name="Yang H.B."/>
            <person name="Jeong H.J."/>
            <person name="Kang W.H."/>
            <person name="Kwon J.K."/>
            <person name="Shin C."/>
            <person name="Lim J.Y."/>
            <person name="Park J.H."/>
            <person name="Huh J.H."/>
            <person name="Kim J.S."/>
            <person name="Kim B.D."/>
            <person name="Cohen O."/>
            <person name="Paran I."/>
            <person name="Suh M.C."/>
            <person name="Lee S.B."/>
            <person name="Kim Y.K."/>
            <person name="Shin Y."/>
            <person name="Noh S.J."/>
            <person name="Park J."/>
            <person name="Seo Y.S."/>
            <person name="Kwon S.Y."/>
            <person name="Kim H.A."/>
            <person name="Park J.M."/>
            <person name="Kim H.J."/>
            <person name="Choi S.B."/>
            <person name="Bosland P.W."/>
            <person name="Reeves G."/>
            <person name="Jo S.H."/>
            <person name="Lee B.W."/>
            <person name="Cho H.T."/>
            <person name="Choi H.S."/>
            <person name="Lee M.S."/>
            <person name="Yu Y."/>
            <person name="Do Choi Y."/>
            <person name="Park B.S."/>
            <person name="van Deynze A."/>
            <person name="Ashrafi H."/>
            <person name="Hill T."/>
            <person name="Kim W.T."/>
            <person name="Pai H.S."/>
            <person name="Ahn H.K."/>
            <person name="Yeam I."/>
            <person name="Giovannoni J.J."/>
            <person name="Rose J.K."/>
            <person name="Sorensen I."/>
            <person name="Lee S.J."/>
            <person name="Kim R.W."/>
            <person name="Choi I.Y."/>
            <person name="Choi B.S."/>
            <person name="Lim J.S."/>
            <person name="Lee Y.H."/>
            <person name="Choi D."/>
        </authorList>
    </citation>
    <scope>NUCLEOTIDE SEQUENCE [LARGE SCALE GENOMIC DNA]</scope>
    <source>
        <strain evidence="2">cv. CM334</strain>
    </source>
</reference>
<organism evidence="1 2">
    <name type="scientific">Capsicum annuum</name>
    <name type="common">Capsicum pepper</name>
    <dbReference type="NCBI Taxonomy" id="4072"/>
    <lineage>
        <taxon>Eukaryota</taxon>
        <taxon>Viridiplantae</taxon>
        <taxon>Streptophyta</taxon>
        <taxon>Embryophyta</taxon>
        <taxon>Tracheophyta</taxon>
        <taxon>Spermatophyta</taxon>
        <taxon>Magnoliopsida</taxon>
        <taxon>eudicotyledons</taxon>
        <taxon>Gunneridae</taxon>
        <taxon>Pentapetalae</taxon>
        <taxon>asterids</taxon>
        <taxon>lamiids</taxon>
        <taxon>Solanales</taxon>
        <taxon>Solanaceae</taxon>
        <taxon>Solanoideae</taxon>
        <taxon>Capsiceae</taxon>
        <taxon>Capsicum</taxon>
    </lineage>
</organism>
<evidence type="ECO:0000313" key="1">
    <source>
        <dbReference type="EMBL" id="PHT81288.1"/>
    </source>
</evidence>
<dbReference type="InterPro" id="IPR019141">
    <property type="entry name" value="DUF2045"/>
</dbReference>